<dbReference type="RefSeq" id="WP_033054014.1">
    <property type="nucleotide sequence ID" value="NZ_AZQQ01000058.1"/>
</dbReference>
<reference evidence="1 2" key="1">
    <citation type="submission" date="2013-12" db="EMBL/GenBank/DDBJ databases">
        <authorList>
            <person name="Formusa P.A."/>
            <person name="Habash M."/>
            <person name="Lee H."/>
            <person name="Trevors J.T."/>
        </authorList>
    </citation>
    <scope>NUCLEOTIDE SEQUENCE [LARGE SCALE GENOMIC DNA]</scope>
    <source>
        <strain evidence="1 2">PD30</strain>
    </source>
</reference>
<organism evidence="1 2">
    <name type="scientific">Pseudomonas mandelii PD30</name>
    <dbReference type="NCBI Taxonomy" id="1419583"/>
    <lineage>
        <taxon>Bacteria</taxon>
        <taxon>Pseudomonadati</taxon>
        <taxon>Pseudomonadota</taxon>
        <taxon>Gammaproteobacteria</taxon>
        <taxon>Pseudomonadales</taxon>
        <taxon>Pseudomonadaceae</taxon>
        <taxon>Pseudomonas</taxon>
    </lineage>
</organism>
<protein>
    <submittedName>
        <fullName evidence="1">Uncharacterized protein</fullName>
    </submittedName>
</protein>
<accession>A0A059LAB8</accession>
<evidence type="ECO:0000313" key="1">
    <source>
        <dbReference type="EMBL" id="KDD71060.1"/>
    </source>
</evidence>
<comment type="caution">
    <text evidence="1">The sequence shown here is derived from an EMBL/GenBank/DDBJ whole genome shotgun (WGS) entry which is preliminary data.</text>
</comment>
<dbReference type="AlphaFoldDB" id="A0A059LAB8"/>
<sequence length="227" mass="24756">MDLNTDASVTLLSGLVGALIGGAFTLRGATKAHELALIKEAAADKEKMVTTLMLLRTEIATGWKIFKDEYVGELSQQTPDTPYLVIFPIGESPFAIFNSAPQALALLPQKLAKDIVHFYIRAKGVVAMIEMNNRDYEQALQHGRSVLANHVESARAQNTKMPEELKEQVFLEGVQFMAGQLGMSDTADGIRELGQELEPVVQRITAAVDELLVPVSGLHNRVASPML</sequence>
<proteinExistence type="predicted"/>
<name>A0A059LAB8_9PSED</name>
<dbReference type="EMBL" id="AZQQ01000058">
    <property type="protein sequence ID" value="KDD71060.1"/>
    <property type="molecule type" value="Genomic_DNA"/>
</dbReference>
<evidence type="ECO:0000313" key="2">
    <source>
        <dbReference type="Proteomes" id="UP000026739"/>
    </source>
</evidence>
<gene>
    <name evidence="1" type="ORF">V466_00750</name>
</gene>
<dbReference type="Proteomes" id="UP000026739">
    <property type="component" value="Unassembled WGS sequence"/>
</dbReference>